<feature type="transmembrane region" description="Helical" evidence="7">
    <location>
        <begin position="363"/>
        <end position="383"/>
    </location>
</feature>
<feature type="transmembrane region" description="Helical" evidence="7">
    <location>
        <begin position="6"/>
        <end position="26"/>
    </location>
</feature>
<dbReference type="RefSeq" id="WP_302910601.1">
    <property type="nucleotide sequence ID" value="NZ_JAUMIS010000002.1"/>
</dbReference>
<keyword evidence="4 7" id="KW-0812">Transmembrane</keyword>
<proteinExistence type="inferred from homology"/>
<keyword evidence="5 7" id="KW-1133">Transmembrane helix</keyword>
<dbReference type="SUPFAM" id="SSF48317">
    <property type="entry name" value="Acid phosphatase/Vanadium-dependent haloperoxidase"/>
    <property type="match status" value="1"/>
</dbReference>
<evidence type="ECO:0000256" key="5">
    <source>
        <dbReference type="ARBA" id="ARBA00022989"/>
    </source>
</evidence>
<comment type="caution">
    <text evidence="9">The sequence shown here is derived from an EMBL/GenBank/DDBJ whole genome shotgun (WGS) entry which is preliminary data.</text>
</comment>
<evidence type="ECO:0000256" key="4">
    <source>
        <dbReference type="ARBA" id="ARBA00022692"/>
    </source>
</evidence>
<dbReference type="EMBL" id="JAUMIS010000002">
    <property type="protein sequence ID" value="MDO3723065.1"/>
    <property type="molecule type" value="Genomic_DNA"/>
</dbReference>
<dbReference type="Proteomes" id="UP001168640">
    <property type="component" value="Unassembled WGS sequence"/>
</dbReference>
<dbReference type="InterPro" id="IPR000326">
    <property type="entry name" value="PAP2/HPO"/>
</dbReference>
<dbReference type="InterPro" id="IPR036938">
    <property type="entry name" value="PAP2/HPO_sf"/>
</dbReference>
<feature type="transmembrane region" description="Helical" evidence="7">
    <location>
        <begin position="243"/>
        <end position="264"/>
    </location>
</feature>
<reference evidence="9" key="1">
    <citation type="submission" date="2023-07" db="EMBL/GenBank/DDBJ databases">
        <title>Marinobacter sp. chi1 genome sequencing and assembly.</title>
        <authorList>
            <person name="Park S."/>
        </authorList>
    </citation>
    <scope>NUCLEOTIDE SEQUENCE</scope>
    <source>
        <strain evidence="9">Chi1</strain>
    </source>
</reference>
<evidence type="ECO:0000259" key="8">
    <source>
        <dbReference type="SMART" id="SM00014"/>
    </source>
</evidence>
<dbReference type="InterPro" id="IPR032818">
    <property type="entry name" value="DedA-like"/>
</dbReference>
<feature type="transmembrane region" description="Helical" evidence="7">
    <location>
        <begin position="421"/>
        <end position="439"/>
    </location>
</feature>
<feature type="transmembrane region" description="Helical" evidence="7">
    <location>
        <begin position="60"/>
        <end position="81"/>
    </location>
</feature>
<feature type="transmembrane region" description="Helical" evidence="7">
    <location>
        <begin position="144"/>
        <end position="166"/>
    </location>
</feature>
<feature type="transmembrane region" description="Helical" evidence="7">
    <location>
        <begin position="33"/>
        <end position="54"/>
    </location>
</feature>
<comment type="similarity">
    <text evidence="2">Belongs to the DedA family.</text>
</comment>
<evidence type="ECO:0000256" key="6">
    <source>
        <dbReference type="ARBA" id="ARBA00023136"/>
    </source>
</evidence>
<gene>
    <name evidence="9" type="ORF">QVZ43_15180</name>
</gene>
<evidence type="ECO:0000313" key="9">
    <source>
        <dbReference type="EMBL" id="MDO3723065.1"/>
    </source>
</evidence>
<dbReference type="InterPro" id="IPR032816">
    <property type="entry name" value="VTT_dom"/>
</dbReference>
<evidence type="ECO:0000256" key="1">
    <source>
        <dbReference type="ARBA" id="ARBA00004651"/>
    </source>
</evidence>
<feature type="domain" description="Phosphatidic acid phosphatase type 2/haloperoxidase" evidence="8">
    <location>
        <begin position="325"/>
        <end position="436"/>
    </location>
</feature>
<feature type="transmembrane region" description="Helical" evidence="7">
    <location>
        <begin position="294"/>
        <end position="315"/>
    </location>
</feature>
<feature type="transmembrane region" description="Helical" evidence="7">
    <location>
        <begin position="395"/>
        <end position="415"/>
    </location>
</feature>
<dbReference type="Pfam" id="PF01569">
    <property type="entry name" value="PAP2"/>
    <property type="match status" value="1"/>
</dbReference>
<evidence type="ECO:0000256" key="3">
    <source>
        <dbReference type="ARBA" id="ARBA00022475"/>
    </source>
</evidence>
<feature type="transmembrane region" description="Helical" evidence="7">
    <location>
        <begin position="322"/>
        <end position="343"/>
    </location>
</feature>
<feature type="transmembrane region" description="Helical" evidence="7">
    <location>
        <begin position="451"/>
        <end position="469"/>
    </location>
</feature>
<sequence>MNDGWLSELSAWLTLHPGWLALALFLTAFIESLAIAGVIVPGVAILFAFAALAGQIEMPLIQALIWAGLGAIAGDVLSFAIGRKLQGRLHTVWPFSRYPALISKGESFFLEHGGKSVVIGRFVGPVRPVIPLVAGTLSMPWQRFLTFNIFSAVGWAPVYILPGFMVGSALASEIRPPAHFYLVVGISLAAVAVVYLLLIQFQLGLTDGGRLYHWLEDKMGKYDATHRFWRLYTNHRPARAGEFPLASLILAVGAAGLLLIWGQLATQTDALIPFDQQALHWFEQLRQPLLEGPAIAATMLGDAPVLLTGAGLICLTLVFRGYYAAALHVAFAALLTFVLVWLLKSSLGIVRPETVANPPDSGAFPSGHSAGITVFVTLLASFVAAESRPGKRWQVYVLCSLPLIPVALSRLYLGVHWFTDIIGGILLGLAVTGAVRASYSRYDRIHLSPDLSMTLATLVWAGFTISYMITNWPVAQASFQPL</sequence>
<protein>
    <submittedName>
        <fullName evidence="9">Bifunctional DedA family/phosphatase PAP2 family protein</fullName>
    </submittedName>
</protein>
<evidence type="ECO:0000256" key="2">
    <source>
        <dbReference type="ARBA" id="ARBA00010792"/>
    </source>
</evidence>
<keyword evidence="6 7" id="KW-0472">Membrane</keyword>
<dbReference type="PANTHER" id="PTHR30353:SF15">
    <property type="entry name" value="INNER MEMBRANE PROTEIN YABI"/>
    <property type="match status" value="1"/>
</dbReference>
<dbReference type="Gene3D" id="1.20.144.10">
    <property type="entry name" value="Phosphatidic acid phosphatase type 2/haloperoxidase"/>
    <property type="match status" value="1"/>
</dbReference>
<feature type="transmembrane region" description="Helical" evidence="7">
    <location>
        <begin position="178"/>
        <end position="198"/>
    </location>
</feature>
<dbReference type="CDD" id="cd03392">
    <property type="entry name" value="PAP2_like_2"/>
    <property type="match status" value="1"/>
</dbReference>
<organism evidence="9 10">
    <name type="scientific">Marinobacter suaedae</name>
    <dbReference type="NCBI Taxonomy" id="3057675"/>
    <lineage>
        <taxon>Bacteria</taxon>
        <taxon>Pseudomonadati</taxon>
        <taxon>Pseudomonadota</taxon>
        <taxon>Gammaproteobacteria</taxon>
        <taxon>Pseudomonadales</taxon>
        <taxon>Marinobacteraceae</taxon>
        <taxon>Marinobacter</taxon>
    </lineage>
</organism>
<comment type="subcellular location">
    <subcellularLocation>
        <location evidence="1">Cell membrane</location>
        <topology evidence="1">Multi-pass membrane protein</topology>
    </subcellularLocation>
</comment>
<dbReference type="SMART" id="SM00014">
    <property type="entry name" value="acidPPc"/>
    <property type="match status" value="1"/>
</dbReference>
<name>A0ABT8W491_9GAMM</name>
<dbReference type="PANTHER" id="PTHR30353">
    <property type="entry name" value="INNER MEMBRANE PROTEIN DEDA-RELATED"/>
    <property type="match status" value="1"/>
</dbReference>
<keyword evidence="10" id="KW-1185">Reference proteome</keyword>
<evidence type="ECO:0000313" key="10">
    <source>
        <dbReference type="Proteomes" id="UP001168640"/>
    </source>
</evidence>
<accession>A0ABT8W491</accession>
<evidence type="ECO:0000256" key="7">
    <source>
        <dbReference type="SAM" id="Phobius"/>
    </source>
</evidence>
<dbReference type="Pfam" id="PF09335">
    <property type="entry name" value="VTT_dom"/>
    <property type="match status" value="1"/>
</dbReference>
<keyword evidence="3" id="KW-1003">Cell membrane</keyword>